<comment type="caution">
    <text evidence="1">The sequence shown here is derived from an EMBL/GenBank/DDBJ whole genome shotgun (WGS) entry which is preliminary data.</text>
</comment>
<name>D6TCV4_KTERA</name>
<reference evidence="1 2" key="1">
    <citation type="journal article" date="2011" name="Stand. Genomic Sci.">
        <title>Non-contiguous finished genome sequence and contextual data of the filamentous soil bacterium Ktedonobacter racemifer type strain (SOSP1-21).</title>
        <authorList>
            <person name="Chang Y.J."/>
            <person name="Land M."/>
            <person name="Hauser L."/>
            <person name="Chertkov O."/>
            <person name="Del Rio T.G."/>
            <person name="Nolan M."/>
            <person name="Copeland A."/>
            <person name="Tice H."/>
            <person name="Cheng J.F."/>
            <person name="Lucas S."/>
            <person name="Han C."/>
            <person name="Goodwin L."/>
            <person name="Pitluck S."/>
            <person name="Ivanova N."/>
            <person name="Ovchinikova G."/>
            <person name="Pati A."/>
            <person name="Chen A."/>
            <person name="Palaniappan K."/>
            <person name="Mavromatis K."/>
            <person name="Liolios K."/>
            <person name="Brettin T."/>
            <person name="Fiebig A."/>
            <person name="Rohde M."/>
            <person name="Abt B."/>
            <person name="Goker M."/>
            <person name="Detter J.C."/>
            <person name="Woyke T."/>
            <person name="Bristow J."/>
            <person name="Eisen J.A."/>
            <person name="Markowitz V."/>
            <person name="Hugenholtz P."/>
            <person name="Kyrpides N.C."/>
            <person name="Klenk H.P."/>
            <person name="Lapidus A."/>
        </authorList>
    </citation>
    <scope>NUCLEOTIDE SEQUENCE [LARGE SCALE GENOMIC DNA]</scope>
    <source>
        <strain evidence="2">DSM 44963</strain>
    </source>
</reference>
<dbReference type="STRING" id="485913.Krac_9633"/>
<sequence length="219" mass="25361">MVNTEILFERYGTTNVANQFGPRQPWQPAEVAKFFSTLTVPWWIAGGWALDLFLGVQTREHEDIDILFLRRDQHEIRAQFQGWDVQEAHPELLPSSWPFQEWKQDMPLSASVHDIWCRPHESDPWALQLMVIDTDHNQWISRRTAQIRGSLSTLGSVTKDGIPYLAPEIQLFYKAKGLRPKDEVDFARTLPALDGKRREWLAQSLALVHPGHAWLTKLT</sequence>
<gene>
    <name evidence="1" type="ORF">Krac_9633</name>
</gene>
<evidence type="ECO:0000313" key="1">
    <source>
        <dbReference type="EMBL" id="EFH88218.1"/>
    </source>
</evidence>
<dbReference type="GO" id="GO:0016779">
    <property type="term" value="F:nucleotidyltransferase activity"/>
    <property type="evidence" value="ECO:0007669"/>
    <property type="project" value="UniProtKB-KW"/>
</dbReference>
<keyword evidence="1" id="KW-0548">Nucleotidyltransferase</keyword>
<dbReference type="Gene3D" id="3.30.460.40">
    <property type="match status" value="1"/>
</dbReference>
<dbReference type="SUPFAM" id="SSF81301">
    <property type="entry name" value="Nucleotidyltransferase"/>
    <property type="match status" value="1"/>
</dbReference>
<accession>D6TCV4</accession>
<dbReference type="InterPro" id="IPR043519">
    <property type="entry name" value="NT_sf"/>
</dbReference>
<dbReference type="InterPro" id="IPR019646">
    <property type="entry name" value="Aminoglyc_AdlTrfase"/>
</dbReference>
<dbReference type="InParanoid" id="D6TCV4"/>
<dbReference type="EMBL" id="ADVG01000001">
    <property type="protein sequence ID" value="EFH88218.1"/>
    <property type="molecule type" value="Genomic_DNA"/>
</dbReference>
<keyword evidence="2" id="KW-1185">Reference proteome</keyword>
<dbReference type="Proteomes" id="UP000004508">
    <property type="component" value="Unassembled WGS sequence"/>
</dbReference>
<dbReference type="AlphaFoldDB" id="D6TCV4"/>
<protein>
    <submittedName>
        <fullName evidence="1">Aminoglycoside-2''-adenylyltransferase</fullName>
    </submittedName>
</protein>
<keyword evidence="1" id="KW-0808">Transferase</keyword>
<evidence type="ECO:0000313" key="2">
    <source>
        <dbReference type="Proteomes" id="UP000004508"/>
    </source>
</evidence>
<dbReference type="Pfam" id="PF10706">
    <property type="entry name" value="Aminoglyc_resit"/>
    <property type="match status" value="1"/>
</dbReference>
<proteinExistence type="predicted"/>
<dbReference type="eggNOG" id="COG0346">
    <property type="taxonomic scope" value="Bacteria"/>
</dbReference>
<organism evidence="1 2">
    <name type="scientific">Ktedonobacter racemifer DSM 44963</name>
    <dbReference type="NCBI Taxonomy" id="485913"/>
    <lineage>
        <taxon>Bacteria</taxon>
        <taxon>Bacillati</taxon>
        <taxon>Chloroflexota</taxon>
        <taxon>Ktedonobacteria</taxon>
        <taxon>Ktedonobacterales</taxon>
        <taxon>Ktedonobacteraceae</taxon>
        <taxon>Ktedonobacter</taxon>
    </lineage>
</organism>